<reference evidence="1" key="1">
    <citation type="submission" date="2022-07" db="EMBL/GenBank/DDBJ databases">
        <title>Phylogenomic reconstructions and comparative analyses of Kickxellomycotina fungi.</title>
        <authorList>
            <person name="Reynolds N.K."/>
            <person name="Stajich J.E."/>
            <person name="Barry K."/>
            <person name="Grigoriev I.V."/>
            <person name="Crous P."/>
            <person name="Smith M.E."/>
        </authorList>
    </citation>
    <scope>NUCLEOTIDE SEQUENCE</scope>
    <source>
        <strain evidence="1">Benny 63K</strain>
    </source>
</reference>
<dbReference type="Proteomes" id="UP001150581">
    <property type="component" value="Unassembled WGS sequence"/>
</dbReference>
<organism evidence="1 2">
    <name type="scientific">Kickxella alabastrina</name>
    <dbReference type="NCBI Taxonomy" id="61397"/>
    <lineage>
        <taxon>Eukaryota</taxon>
        <taxon>Fungi</taxon>
        <taxon>Fungi incertae sedis</taxon>
        <taxon>Zoopagomycota</taxon>
        <taxon>Kickxellomycotina</taxon>
        <taxon>Kickxellomycetes</taxon>
        <taxon>Kickxellales</taxon>
        <taxon>Kickxellaceae</taxon>
        <taxon>Kickxella</taxon>
    </lineage>
</organism>
<keyword evidence="1" id="KW-0378">Hydrolase</keyword>
<evidence type="ECO:0000313" key="2">
    <source>
        <dbReference type="Proteomes" id="UP001150581"/>
    </source>
</evidence>
<name>A0ACC1IC96_9FUNG</name>
<keyword evidence="2" id="KW-1185">Reference proteome</keyword>
<sequence length="212" mass="23024">MDTSQNIKYALLTGFEPFGTPRPRDNRSWETVKQLSGERILAGGVTVVCHCHELPVSYGPVSELVPQLHLGEQYSIVIHCGAGSPGVVKLEGVAHRDGYSKQGNGGTKDVPDSGCVPGYSTAKKLSTPVNVDALKRTLAANGWASVVTSQDAGRYLCEFTYYTSLAEGETSYAKRQLPVPKTLFMHIPPKMQDPYSDSELANLVRDIIRNLA</sequence>
<dbReference type="EC" id="3.4.19.3" evidence="1"/>
<protein>
    <submittedName>
        <fullName evidence="1">Pyroglutamyl-peptidase activity protein</fullName>
        <ecNumber evidence="1">3.4.19.3</ecNumber>
    </submittedName>
</protein>
<dbReference type="EMBL" id="JANBPG010001037">
    <property type="protein sequence ID" value="KAJ1892181.1"/>
    <property type="molecule type" value="Genomic_DNA"/>
</dbReference>
<evidence type="ECO:0000313" key="1">
    <source>
        <dbReference type="EMBL" id="KAJ1892181.1"/>
    </source>
</evidence>
<proteinExistence type="predicted"/>
<comment type="caution">
    <text evidence="1">The sequence shown here is derived from an EMBL/GenBank/DDBJ whole genome shotgun (WGS) entry which is preliminary data.</text>
</comment>
<accession>A0ACC1IC96</accession>
<gene>
    <name evidence="1" type="primary">pgpep1_2</name>
    <name evidence="1" type="ORF">LPJ66_006495</name>
</gene>